<keyword evidence="13" id="KW-0472">Membrane</keyword>
<keyword evidence="13" id="KW-1133">Transmembrane helix</keyword>
<gene>
    <name evidence="16" type="primary">FBPC4</name>
    <name evidence="16" type="ORF">PHATRDRAFT_54279</name>
</gene>
<dbReference type="Pfam" id="PF18913">
    <property type="entry name" value="FBPase_C"/>
    <property type="match status" value="1"/>
</dbReference>
<dbReference type="Proteomes" id="UP000000759">
    <property type="component" value="Chromosome 4"/>
</dbReference>
<evidence type="ECO:0000256" key="5">
    <source>
        <dbReference type="ARBA" id="ARBA00013093"/>
    </source>
</evidence>
<dbReference type="PIRSF" id="PIRSF500210">
    <property type="entry name" value="FBPtase"/>
    <property type="match status" value="1"/>
</dbReference>
<dbReference type="GO" id="GO:0046872">
    <property type="term" value="F:metal ion binding"/>
    <property type="evidence" value="ECO:0007669"/>
    <property type="project" value="UniProtKB-KW"/>
</dbReference>
<protein>
    <recommendedName>
        <fullName evidence="5">fructose-bisphosphatase</fullName>
        <ecNumber evidence="5">3.1.3.11</ecNumber>
    </recommendedName>
    <alternativeName>
        <fullName evidence="11">D-fructose-1,6-bisphosphate 1-phosphohydrolase</fullName>
    </alternativeName>
</protein>
<name>B7FUS3_PHATC</name>
<keyword evidence="6" id="KW-0479">Metal-binding</keyword>
<evidence type="ECO:0000256" key="11">
    <source>
        <dbReference type="ARBA" id="ARBA00032973"/>
    </source>
</evidence>
<dbReference type="STRING" id="556484.B7FUS3"/>
<dbReference type="PANTHER" id="PTHR11556:SF1">
    <property type="entry name" value="FRUCTOSE-BISPHOSPHATASE"/>
    <property type="match status" value="1"/>
</dbReference>
<dbReference type="CDD" id="cd00354">
    <property type="entry name" value="FBPase"/>
    <property type="match status" value="1"/>
</dbReference>
<reference evidence="17" key="2">
    <citation type="submission" date="2008-08" db="EMBL/GenBank/DDBJ databases">
        <authorList>
            <consortium name="Diatom Consortium"/>
            <person name="Grigoriev I."/>
            <person name="Grimwood J."/>
            <person name="Kuo A."/>
            <person name="Otillar R.P."/>
            <person name="Salamov A."/>
            <person name="Detter J.C."/>
            <person name="Lindquist E."/>
            <person name="Shapiro H."/>
            <person name="Lucas S."/>
            <person name="Glavina del Rio T."/>
            <person name="Pitluck S."/>
            <person name="Rokhsar D."/>
            <person name="Bowler C."/>
        </authorList>
    </citation>
    <scope>GENOME REANNOTATION</scope>
    <source>
        <strain evidence="17">CCAP 1055/1</strain>
    </source>
</reference>
<dbReference type="PANTHER" id="PTHR11556">
    <property type="entry name" value="FRUCTOSE-1,6-BISPHOSPHATASE-RELATED"/>
    <property type="match status" value="1"/>
</dbReference>
<dbReference type="InterPro" id="IPR028343">
    <property type="entry name" value="FBPtase"/>
</dbReference>
<evidence type="ECO:0000256" key="3">
    <source>
        <dbReference type="ARBA" id="ARBA00010941"/>
    </source>
</evidence>
<evidence type="ECO:0000256" key="2">
    <source>
        <dbReference type="ARBA" id="ARBA00001946"/>
    </source>
</evidence>
<keyword evidence="17" id="KW-1185">Reference proteome</keyword>
<comment type="pathway">
    <text evidence="10">Carbohydrate biosynthesis.</text>
</comment>
<dbReference type="OrthoDB" id="10256725at2759"/>
<dbReference type="GO" id="GO:0006000">
    <property type="term" value="P:fructose metabolic process"/>
    <property type="evidence" value="ECO:0007669"/>
    <property type="project" value="TreeGrafter"/>
</dbReference>
<dbReference type="GO" id="GO:0005986">
    <property type="term" value="P:sucrose biosynthetic process"/>
    <property type="evidence" value="ECO:0007669"/>
    <property type="project" value="TreeGrafter"/>
</dbReference>
<dbReference type="GO" id="GO:0030388">
    <property type="term" value="P:fructose 1,6-bisphosphate metabolic process"/>
    <property type="evidence" value="ECO:0007669"/>
    <property type="project" value="TreeGrafter"/>
</dbReference>
<comment type="cofactor">
    <cofactor evidence="2">
        <name>Mg(2+)</name>
        <dbReference type="ChEBI" id="CHEBI:18420"/>
    </cofactor>
</comment>
<feature type="transmembrane region" description="Helical" evidence="13">
    <location>
        <begin position="12"/>
        <end position="32"/>
    </location>
</feature>
<dbReference type="RefSeq" id="XP_002178370.1">
    <property type="nucleotide sequence ID" value="XM_002178334.1"/>
</dbReference>
<comment type="similarity">
    <text evidence="3 12">Belongs to the FBPase class 1 family.</text>
</comment>
<dbReference type="PRINTS" id="PR00115">
    <property type="entry name" value="F16BPHPHTASE"/>
</dbReference>
<dbReference type="GO" id="GO:0042132">
    <property type="term" value="F:fructose 1,6-bisphosphate 1-phosphatase activity"/>
    <property type="evidence" value="ECO:0007669"/>
    <property type="project" value="UniProtKB-EC"/>
</dbReference>
<organism evidence="16 17">
    <name type="scientific">Phaeodactylum tricornutum (strain CCAP 1055/1)</name>
    <dbReference type="NCBI Taxonomy" id="556484"/>
    <lineage>
        <taxon>Eukaryota</taxon>
        <taxon>Sar</taxon>
        <taxon>Stramenopiles</taxon>
        <taxon>Ochrophyta</taxon>
        <taxon>Bacillariophyta</taxon>
        <taxon>Bacillariophyceae</taxon>
        <taxon>Bacillariophycidae</taxon>
        <taxon>Naviculales</taxon>
        <taxon>Phaeodactylaceae</taxon>
        <taxon>Phaeodactylum</taxon>
    </lineage>
</organism>
<evidence type="ECO:0000259" key="14">
    <source>
        <dbReference type="Pfam" id="PF00316"/>
    </source>
</evidence>
<dbReference type="EC" id="3.1.3.11" evidence="5"/>
<evidence type="ECO:0000256" key="6">
    <source>
        <dbReference type="ARBA" id="ARBA00022723"/>
    </source>
</evidence>
<keyword evidence="13" id="KW-0812">Transmembrane</keyword>
<evidence type="ECO:0000256" key="13">
    <source>
        <dbReference type="SAM" id="Phobius"/>
    </source>
</evidence>
<dbReference type="InterPro" id="IPR000146">
    <property type="entry name" value="FBPase_class-1"/>
</dbReference>
<feature type="domain" description="Fructose-1-6-bisphosphatase class I N-terminal" evidence="14">
    <location>
        <begin position="96"/>
        <end position="308"/>
    </location>
</feature>
<evidence type="ECO:0000256" key="10">
    <source>
        <dbReference type="ARBA" id="ARBA00024331"/>
    </source>
</evidence>
<feature type="domain" description="Fructose-1-6-bisphosphatase class 1 C-terminal" evidence="15">
    <location>
        <begin position="312"/>
        <end position="444"/>
    </location>
</feature>
<dbReference type="EMBL" id="CM000607">
    <property type="protein sequence ID" value="EEC50035.1"/>
    <property type="molecule type" value="Genomic_DNA"/>
</dbReference>
<evidence type="ECO:0000256" key="4">
    <source>
        <dbReference type="ARBA" id="ARBA00011881"/>
    </source>
</evidence>
<dbReference type="InterPro" id="IPR033391">
    <property type="entry name" value="FBPase_N"/>
</dbReference>
<evidence type="ECO:0000256" key="1">
    <source>
        <dbReference type="ARBA" id="ARBA00001273"/>
    </source>
</evidence>
<evidence type="ECO:0000259" key="15">
    <source>
        <dbReference type="Pfam" id="PF18913"/>
    </source>
</evidence>
<dbReference type="PaxDb" id="2850-Phatr2793"/>
<evidence type="ECO:0000313" key="17">
    <source>
        <dbReference type="Proteomes" id="UP000000759"/>
    </source>
</evidence>
<evidence type="ECO:0000256" key="7">
    <source>
        <dbReference type="ARBA" id="ARBA00022801"/>
    </source>
</evidence>
<comment type="subunit">
    <text evidence="4">Homotetramer.</text>
</comment>
<sequence>MGRGVIIFCVKNFAVWLLIITSAVSIQAWIPLPLSATVKARIDSTTLFFSRYKTPLYHGGNEESYGPPAPAVDSRYYTYVEAPVQSSRSRDTKQPITLSRFLSDAVKENAELRDLESLFMGIQMACKTIASLVNRAGLVYSITEDIRDDITDGRFYSMKRLDHLSTVVLKNALKYTGKCEVLAPKSRLDNESPAQHQPGVLIAKSMDSNYVACLDPLDGSGNADASICTGTVFGVFEKETSTGISLWKKSREDRDRELVDSVLQPGKNMRAAGYCLYSSATVLVFTLGESVQGFTLDPQMQEFVLTHPDLTIPKRGSVYSCNEANSEGWDDAYNSYLRNLKTGKGETGKRYAHRYVGSMVGDIHRTLLYGGIFAYPADRLEHPDGNLQLLYKAAPMAYIVHTAGGKAIDGRSGSLLEVRPDRVHQKSPCFIGSYDDVSEWESYLSDNEGIYYKKGRD</sequence>
<keyword evidence="7 12" id="KW-0378">Hydrolase</keyword>
<dbReference type="AlphaFoldDB" id="B7FUS3"/>
<keyword evidence="8" id="KW-0460">Magnesium</keyword>
<evidence type="ECO:0000256" key="12">
    <source>
        <dbReference type="RuleBase" id="RU000508"/>
    </source>
</evidence>
<dbReference type="GO" id="GO:0006094">
    <property type="term" value="P:gluconeogenesis"/>
    <property type="evidence" value="ECO:0007669"/>
    <property type="project" value="TreeGrafter"/>
</dbReference>
<dbReference type="HOGENOM" id="CLU_039977_2_2_1"/>
<dbReference type="Pfam" id="PF00316">
    <property type="entry name" value="FBPase"/>
    <property type="match status" value="1"/>
</dbReference>
<dbReference type="GO" id="GO:0006002">
    <property type="term" value="P:fructose 6-phosphate metabolic process"/>
    <property type="evidence" value="ECO:0007669"/>
    <property type="project" value="TreeGrafter"/>
</dbReference>
<dbReference type="SUPFAM" id="SSF56655">
    <property type="entry name" value="Carbohydrate phosphatase"/>
    <property type="match status" value="1"/>
</dbReference>
<dbReference type="PIRSF" id="PIRSF000904">
    <property type="entry name" value="FBPtase_SBPase"/>
    <property type="match status" value="1"/>
</dbReference>
<accession>B7FUS3</accession>
<dbReference type="KEGG" id="pti:PHATRDRAFT_54279"/>
<dbReference type="OMA" id="VSEWESY"/>
<dbReference type="InterPro" id="IPR044015">
    <property type="entry name" value="FBPase_C_dom"/>
</dbReference>
<keyword evidence="9 12" id="KW-0119">Carbohydrate metabolism</keyword>
<dbReference type="InParanoid" id="B7FUS3"/>
<proteinExistence type="inferred from homology"/>
<evidence type="ECO:0000313" key="16">
    <source>
        <dbReference type="EMBL" id="EEC50035.1"/>
    </source>
</evidence>
<dbReference type="GeneID" id="7197637"/>
<dbReference type="Gene3D" id="3.30.540.10">
    <property type="entry name" value="Fructose-1,6-Bisphosphatase, subunit A, domain 1"/>
    <property type="match status" value="1"/>
</dbReference>
<reference evidence="16 17" key="1">
    <citation type="journal article" date="2008" name="Nature">
        <title>The Phaeodactylum genome reveals the evolutionary history of diatom genomes.</title>
        <authorList>
            <person name="Bowler C."/>
            <person name="Allen A.E."/>
            <person name="Badger J.H."/>
            <person name="Grimwood J."/>
            <person name="Jabbari K."/>
            <person name="Kuo A."/>
            <person name="Maheswari U."/>
            <person name="Martens C."/>
            <person name="Maumus F."/>
            <person name="Otillar R.P."/>
            <person name="Rayko E."/>
            <person name="Salamov A."/>
            <person name="Vandepoele K."/>
            <person name="Beszteri B."/>
            <person name="Gruber A."/>
            <person name="Heijde M."/>
            <person name="Katinka M."/>
            <person name="Mock T."/>
            <person name="Valentin K."/>
            <person name="Verret F."/>
            <person name="Berges J.A."/>
            <person name="Brownlee C."/>
            <person name="Cadoret J.P."/>
            <person name="Chiovitti A."/>
            <person name="Choi C.J."/>
            <person name="Coesel S."/>
            <person name="De Martino A."/>
            <person name="Detter J.C."/>
            <person name="Durkin C."/>
            <person name="Falciatore A."/>
            <person name="Fournet J."/>
            <person name="Haruta M."/>
            <person name="Huysman M.J."/>
            <person name="Jenkins B.D."/>
            <person name="Jiroutova K."/>
            <person name="Jorgensen R.E."/>
            <person name="Joubert Y."/>
            <person name="Kaplan A."/>
            <person name="Kroger N."/>
            <person name="Kroth P.G."/>
            <person name="La Roche J."/>
            <person name="Lindquist E."/>
            <person name="Lommer M."/>
            <person name="Martin-Jezequel V."/>
            <person name="Lopez P.J."/>
            <person name="Lucas S."/>
            <person name="Mangogna M."/>
            <person name="McGinnis K."/>
            <person name="Medlin L.K."/>
            <person name="Montsant A."/>
            <person name="Oudot-Le Secq M.P."/>
            <person name="Napoli C."/>
            <person name="Obornik M."/>
            <person name="Parker M.S."/>
            <person name="Petit J.L."/>
            <person name="Porcel B.M."/>
            <person name="Poulsen N."/>
            <person name="Robison M."/>
            <person name="Rychlewski L."/>
            <person name="Rynearson T.A."/>
            <person name="Schmutz J."/>
            <person name="Shapiro H."/>
            <person name="Siaut M."/>
            <person name="Stanley M."/>
            <person name="Sussman M.R."/>
            <person name="Taylor A.R."/>
            <person name="Vardi A."/>
            <person name="von Dassow P."/>
            <person name="Vyverman W."/>
            <person name="Willis A."/>
            <person name="Wyrwicz L.S."/>
            <person name="Rokhsar D.S."/>
            <person name="Weissenbach J."/>
            <person name="Armbrust E.V."/>
            <person name="Green B.R."/>
            <person name="Van de Peer Y."/>
            <person name="Grigoriev I.V."/>
        </authorList>
    </citation>
    <scope>NUCLEOTIDE SEQUENCE [LARGE SCALE GENOMIC DNA]</scope>
    <source>
        <strain evidence="16 17">CCAP 1055/1</strain>
    </source>
</reference>
<dbReference type="GO" id="GO:0005829">
    <property type="term" value="C:cytosol"/>
    <property type="evidence" value="ECO:0007669"/>
    <property type="project" value="TreeGrafter"/>
</dbReference>
<evidence type="ECO:0000256" key="8">
    <source>
        <dbReference type="ARBA" id="ARBA00022842"/>
    </source>
</evidence>
<comment type="catalytic activity">
    <reaction evidence="1">
        <text>beta-D-fructose 1,6-bisphosphate + H2O = beta-D-fructose 6-phosphate + phosphate</text>
        <dbReference type="Rhea" id="RHEA:11064"/>
        <dbReference type="ChEBI" id="CHEBI:15377"/>
        <dbReference type="ChEBI" id="CHEBI:32966"/>
        <dbReference type="ChEBI" id="CHEBI:43474"/>
        <dbReference type="ChEBI" id="CHEBI:57634"/>
        <dbReference type="EC" id="3.1.3.11"/>
    </reaction>
</comment>
<dbReference type="Gene3D" id="3.40.190.80">
    <property type="match status" value="1"/>
</dbReference>
<dbReference type="eggNOG" id="KOG1458">
    <property type="taxonomic scope" value="Eukaryota"/>
</dbReference>
<dbReference type="HAMAP" id="MF_01855">
    <property type="entry name" value="FBPase_class1"/>
    <property type="match status" value="1"/>
</dbReference>
<evidence type="ECO:0000256" key="9">
    <source>
        <dbReference type="ARBA" id="ARBA00023277"/>
    </source>
</evidence>